<accession>A0ABW8VSN4</accession>
<evidence type="ECO:0000256" key="2">
    <source>
        <dbReference type="ARBA" id="ARBA00023015"/>
    </source>
</evidence>
<keyword evidence="4" id="KW-0804">Transcription</keyword>
<dbReference type="PANTHER" id="PTHR43133:SF60">
    <property type="entry name" value="RNA POLYMERASE SIGMA FACTOR SIGV"/>
    <property type="match status" value="1"/>
</dbReference>
<feature type="domain" description="RNA polymerase sigma factor 70 region 4 type 2" evidence="6">
    <location>
        <begin position="134"/>
        <end position="178"/>
    </location>
</feature>
<keyword evidence="8" id="KW-1185">Reference proteome</keyword>
<evidence type="ECO:0000313" key="7">
    <source>
        <dbReference type="EMBL" id="MFL8938390.1"/>
    </source>
</evidence>
<dbReference type="NCBIfam" id="TIGR02937">
    <property type="entry name" value="sigma70-ECF"/>
    <property type="match status" value="1"/>
</dbReference>
<proteinExistence type="inferred from homology"/>
<evidence type="ECO:0000256" key="1">
    <source>
        <dbReference type="ARBA" id="ARBA00010641"/>
    </source>
</evidence>
<keyword evidence="2" id="KW-0805">Transcription regulation</keyword>
<evidence type="ECO:0000256" key="4">
    <source>
        <dbReference type="ARBA" id="ARBA00023163"/>
    </source>
</evidence>
<organism evidence="7 8">
    <name type="scientific">Rossellomorea oryzaecorticis</name>
    <dbReference type="NCBI Taxonomy" id="1396505"/>
    <lineage>
        <taxon>Bacteria</taxon>
        <taxon>Bacillati</taxon>
        <taxon>Bacillota</taxon>
        <taxon>Bacilli</taxon>
        <taxon>Bacillales</taxon>
        <taxon>Bacillaceae</taxon>
        <taxon>Rossellomorea</taxon>
    </lineage>
</organism>
<dbReference type="InterPro" id="IPR039425">
    <property type="entry name" value="RNA_pol_sigma-70-like"/>
</dbReference>
<dbReference type="EMBL" id="JBJOSA010000016">
    <property type="protein sequence ID" value="MFL8938390.1"/>
    <property type="molecule type" value="Genomic_DNA"/>
</dbReference>
<dbReference type="InterPro" id="IPR007627">
    <property type="entry name" value="RNA_pol_sigma70_r2"/>
</dbReference>
<evidence type="ECO:0000259" key="5">
    <source>
        <dbReference type="Pfam" id="PF04542"/>
    </source>
</evidence>
<comment type="similarity">
    <text evidence="1">Belongs to the sigma-70 factor family. ECF subfamily.</text>
</comment>
<dbReference type="Gene3D" id="1.10.1740.10">
    <property type="match status" value="1"/>
</dbReference>
<feature type="domain" description="RNA polymerase sigma-70 region 2" evidence="5">
    <location>
        <begin position="27"/>
        <end position="91"/>
    </location>
</feature>
<sequence length="189" mass="22477">MEEILHQARGGMVDVDESMKVEVIERLVDEYEQQILKLCYFYVHDWSAAQDMCQEVFIKAYNALDDFHQDSTYKTWIYRIAINKCKDYKKSAYFRKNTIVDRFHRMLNKEVAATPEEALLKSEHNDTVAQHIFSLPIKYREAIILYYYEELSTQEIGELLKVKPSTVRTRLDRGREKLKEKMGGRLSYE</sequence>
<dbReference type="RefSeq" id="WP_411160194.1">
    <property type="nucleotide sequence ID" value="NZ_JBJOSA010000016.1"/>
</dbReference>
<evidence type="ECO:0000259" key="6">
    <source>
        <dbReference type="Pfam" id="PF08281"/>
    </source>
</evidence>
<comment type="caution">
    <text evidence="7">The sequence shown here is derived from an EMBL/GenBank/DDBJ whole genome shotgun (WGS) entry which is preliminary data.</text>
</comment>
<dbReference type="InterPro" id="IPR013249">
    <property type="entry name" value="RNA_pol_sigma70_r4_t2"/>
</dbReference>
<reference evidence="7 8" key="1">
    <citation type="submission" date="2024-12" db="EMBL/GenBank/DDBJ databases">
        <authorList>
            <person name="Li X."/>
            <person name="Zhang D."/>
        </authorList>
    </citation>
    <scope>NUCLEOTIDE SEQUENCE [LARGE SCALE GENOMIC DNA]</scope>
    <source>
        <strain evidence="7 8">JCM19602</strain>
    </source>
</reference>
<evidence type="ECO:0000256" key="3">
    <source>
        <dbReference type="ARBA" id="ARBA00023082"/>
    </source>
</evidence>
<dbReference type="CDD" id="cd06171">
    <property type="entry name" value="Sigma70_r4"/>
    <property type="match status" value="1"/>
</dbReference>
<dbReference type="Gene3D" id="1.10.10.10">
    <property type="entry name" value="Winged helix-like DNA-binding domain superfamily/Winged helix DNA-binding domain"/>
    <property type="match status" value="1"/>
</dbReference>
<protein>
    <submittedName>
        <fullName evidence="7">Sigma-70 family RNA polymerase sigma factor</fullName>
    </submittedName>
</protein>
<dbReference type="SUPFAM" id="SSF88659">
    <property type="entry name" value="Sigma3 and sigma4 domains of RNA polymerase sigma factors"/>
    <property type="match status" value="1"/>
</dbReference>
<dbReference type="Proteomes" id="UP001628668">
    <property type="component" value="Unassembled WGS sequence"/>
</dbReference>
<name>A0ABW8VSN4_9BACI</name>
<dbReference type="InterPro" id="IPR014284">
    <property type="entry name" value="RNA_pol_sigma-70_dom"/>
</dbReference>
<dbReference type="Pfam" id="PF04542">
    <property type="entry name" value="Sigma70_r2"/>
    <property type="match status" value="1"/>
</dbReference>
<dbReference type="InterPro" id="IPR013325">
    <property type="entry name" value="RNA_pol_sigma_r2"/>
</dbReference>
<evidence type="ECO:0000313" key="8">
    <source>
        <dbReference type="Proteomes" id="UP001628668"/>
    </source>
</evidence>
<dbReference type="PANTHER" id="PTHR43133">
    <property type="entry name" value="RNA POLYMERASE ECF-TYPE SIGMA FACTO"/>
    <property type="match status" value="1"/>
</dbReference>
<gene>
    <name evidence="7" type="ORF">ACKA06_16495</name>
</gene>
<dbReference type="SUPFAM" id="SSF88946">
    <property type="entry name" value="Sigma2 domain of RNA polymerase sigma factors"/>
    <property type="match status" value="1"/>
</dbReference>
<dbReference type="Pfam" id="PF08281">
    <property type="entry name" value="Sigma70_r4_2"/>
    <property type="match status" value="1"/>
</dbReference>
<keyword evidence="3" id="KW-0731">Sigma factor</keyword>
<dbReference type="InterPro" id="IPR036388">
    <property type="entry name" value="WH-like_DNA-bd_sf"/>
</dbReference>
<dbReference type="InterPro" id="IPR013324">
    <property type="entry name" value="RNA_pol_sigma_r3/r4-like"/>
</dbReference>